<protein>
    <submittedName>
        <fullName evidence="5">BlaI/MecI/CopY family transcriptional regulator</fullName>
    </submittedName>
</protein>
<comment type="similarity">
    <text evidence="1">Belongs to the BlaI transcriptional regulatory family.</text>
</comment>
<accession>A0ABP4A665</accession>
<evidence type="ECO:0000313" key="5">
    <source>
        <dbReference type="EMBL" id="GAA0932120.1"/>
    </source>
</evidence>
<keyword evidence="2" id="KW-0805">Transcription regulation</keyword>
<dbReference type="Gene3D" id="6.10.140.850">
    <property type="match status" value="1"/>
</dbReference>
<evidence type="ECO:0000256" key="1">
    <source>
        <dbReference type="ARBA" id="ARBA00011046"/>
    </source>
</evidence>
<dbReference type="EMBL" id="BAAAHP010000056">
    <property type="protein sequence ID" value="GAA0932120.1"/>
    <property type="molecule type" value="Genomic_DNA"/>
</dbReference>
<keyword evidence="4" id="KW-0804">Transcription</keyword>
<organism evidence="5 6">
    <name type="scientific">Pseudonocardia zijingensis</name>
    <dbReference type="NCBI Taxonomy" id="153376"/>
    <lineage>
        <taxon>Bacteria</taxon>
        <taxon>Bacillati</taxon>
        <taxon>Actinomycetota</taxon>
        <taxon>Actinomycetes</taxon>
        <taxon>Pseudonocardiales</taxon>
        <taxon>Pseudonocardiaceae</taxon>
        <taxon>Pseudonocardia</taxon>
    </lineage>
</organism>
<evidence type="ECO:0000256" key="3">
    <source>
        <dbReference type="ARBA" id="ARBA00023125"/>
    </source>
</evidence>
<dbReference type="Pfam" id="PF03965">
    <property type="entry name" value="Penicillinase_R"/>
    <property type="match status" value="1"/>
</dbReference>
<dbReference type="Gene3D" id="1.10.10.10">
    <property type="entry name" value="Winged helix-like DNA-binding domain superfamily/Winged helix DNA-binding domain"/>
    <property type="match status" value="1"/>
</dbReference>
<comment type="caution">
    <text evidence="5">The sequence shown here is derived from an EMBL/GenBank/DDBJ whole genome shotgun (WGS) entry which is preliminary data.</text>
</comment>
<dbReference type="Proteomes" id="UP001499967">
    <property type="component" value="Unassembled WGS sequence"/>
</dbReference>
<keyword evidence="6" id="KW-1185">Reference proteome</keyword>
<dbReference type="InterPro" id="IPR036390">
    <property type="entry name" value="WH_DNA-bd_sf"/>
</dbReference>
<dbReference type="SUPFAM" id="SSF46785">
    <property type="entry name" value="Winged helix' DNA-binding domain"/>
    <property type="match status" value="1"/>
</dbReference>
<dbReference type="InterPro" id="IPR005650">
    <property type="entry name" value="BlaI_family"/>
</dbReference>
<evidence type="ECO:0000256" key="2">
    <source>
        <dbReference type="ARBA" id="ARBA00023015"/>
    </source>
</evidence>
<evidence type="ECO:0000313" key="6">
    <source>
        <dbReference type="Proteomes" id="UP001499967"/>
    </source>
</evidence>
<reference evidence="6" key="1">
    <citation type="journal article" date="2019" name="Int. J. Syst. Evol. Microbiol.">
        <title>The Global Catalogue of Microorganisms (GCM) 10K type strain sequencing project: providing services to taxonomists for standard genome sequencing and annotation.</title>
        <authorList>
            <consortium name="The Broad Institute Genomics Platform"/>
            <consortium name="The Broad Institute Genome Sequencing Center for Infectious Disease"/>
            <person name="Wu L."/>
            <person name="Ma J."/>
        </authorList>
    </citation>
    <scope>NUCLEOTIDE SEQUENCE [LARGE SCALE GENOMIC DNA]</scope>
    <source>
        <strain evidence="6">JCM 11117</strain>
    </source>
</reference>
<dbReference type="InterPro" id="IPR036388">
    <property type="entry name" value="WH-like_DNA-bd_sf"/>
</dbReference>
<evidence type="ECO:0000256" key="4">
    <source>
        <dbReference type="ARBA" id="ARBA00023163"/>
    </source>
</evidence>
<proteinExistence type="inferred from homology"/>
<keyword evidence="3" id="KW-0238">DNA-binding</keyword>
<sequence length="142" mass="15404">MRLDGVGEVLDLDAARVVILPSTSSRMGFVPTLGELERAVMETLWSASAPVTARDVQDALAGRDLATTTVLTVLGRLERKGLVTREREGRAHRYRAVASREDHVAELMRDALDAAPDRGAALARFLGSIPEAERAALRDLLD</sequence>
<gene>
    <name evidence="5" type="ORF">GCM10009559_20860</name>
</gene>
<name>A0ABP4A665_9PSEU</name>